<reference evidence="1" key="1">
    <citation type="submission" date="2020-05" db="EMBL/GenBank/DDBJ databases">
        <authorList>
            <person name="Chiriac C."/>
            <person name="Salcher M."/>
            <person name="Ghai R."/>
            <person name="Kavagutti S V."/>
        </authorList>
    </citation>
    <scope>NUCLEOTIDE SEQUENCE</scope>
</reference>
<accession>A0A6J7WXV1</accession>
<protein>
    <submittedName>
        <fullName evidence="1">Uncharacterized protein</fullName>
    </submittedName>
</protein>
<proteinExistence type="predicted"/>
<evidence type="ECO:0000313" key="1">
    <source>
        <dbReference type="EMBL" id="CAB5221715.1"/>
    </source>
</evidence>
<sequence>MFGTALAIYMYAKQPECIRWTWGGDVYNRKVICLEWRKPEPEKKK</sequence>
<organism evidence="1">
    <name type="scientific">uncultured Caudovirales phage</name>
    <dbReference type="NCBI Taxonomy" id="2100421"/>
    <lineage>
        <taxon>Viruses</taxon>
        <taxon>Duplodnaviria</taxon>
        <taxon>Heunggongvirae</taxon>
        <taxon>Uroviricota</taxon>
        <taxon>Caudoviricetes</taxon>
        <taxon>Peduoviridae</taxon>
        <taxon>Maltschvirus</taxon>
        <taxon>Maltschvirus maltsch</taxon>
    </lineage>
</organism>
<name>A0A6J7WXV1_9CAUD</name>
<gene>
    <name evidence="1" type="ORF">UFOVP242_38</name>
</gene>
<dbReference type="EMBL" id="LR798294">
    <property type="protein sequence ID" value="CAB5221715.1"/>
    <property type="molecule type" value="Genomic_DNA"/>
</dbReference>